<evidence type="ECO:0000313" key="2">
    <source>
        <dbReference type="Proteomes" id="UP000887566"/>
    </source>
</evidence>
<dbReference type="Pfam" id="PF03351">
    <property type="entry name" value="DOMON"/>
    <property type="match status" value="2"/>
</dbReference>
<dbReference type="InterPro" id="IPR045266">
    <property type="entry name" value="DOH_DOMON"/>
</dbReference>
<dbReference type="InterPro" id="IPR005018">
    <property type="entry name" value="DOMON_domain"/>
</dbReference>
<dbReference type="SMART" id="SM00664">
    <property type="entry name" value="DoH"/>
    <property type="match status" value="2"/>
</dbReference>
<feature type="domain" description="DOMON" evidence="1">
    <location>
        <begin position="1"/>
        <end position="106"/>
    </location>
</feature>
<accession>A0A914WQZ3</accession>
<dbReference type="Gene3D" id="2.60.40.1210">
    <property type="entry name" value="Cellobiose dehydrogenase, cytochrome domain"/>
    <property type="match status" value="1"/>
</dbReference>
<organism evidence="2 3">
    <name type="scientific">Plectus sambesii</name>
    <dbReference type="NCBI Taxonomy" id="2011161"/>
    <lineage>
        <taxon>Eukaryota</taxon>
        <taxon>Metazoa</taxon>
        <taxon>Ecdysozoa</taxon>
        <taxon>Nematoda</taxon>
        <taxon>Chromadorea</taxon>
        <taxon>Plectida</taxon>
        <taxon>Plectina</taxon>
        <taxon>Plectoidea</taxon>
        <taxon>Plectidae</taxon>
        <taxon>Plectus</taxon>
    </lineage>
</organism>
<dbReference type="Proteomes" id="UP000887566">
    <property type="component" value="Unplaced"/>
</dbReference>
<dbReference type="CDD" id="cd09631">
    <property type="entry name" value="DOMON_DOH"/>
    <property type="match status" value="2"/>
</dbReference>
<protein>
    <submittedName>
        <fullName evidence="3">DOMON domain-containing protein</fullName>
    </submittedName>
</protein>
<sequence>MVVFDLSATAPKGSPDFWTGVGFGESMADMDFIGVFVRNGQIGVADTNTNGHAQPAPDEISNVQVLSFEFNGGIVSASFARPVVSPDLKDKSLENCQTFQFPVSGGPIQGMGLMKHLETPKSQQVCSIVTKCVGTAISGGAVTADGATTGGGDSCSFSSGNYAVSWTFDPATNNINFQLSTLVEGPKFWTGVGIGKDMANLDIMLALVDENVVTGISDMKADRQGEPQNDMQQDTIYNNDGSVVDGRVLLSFSRPLTTADLAGDLSIDGDGCTTFQFPVSGGAFIGQGRIRKHATTPVSKEVCSIKTLCLAGRV</sequence>
<dbReference type="PROSITE" id="PS50836">
    <property type="entry name" value="DOMON"/>
    <property type="match status" value="2"/>
</dbReference>
<dbReference type="PANTHER" id="PTHR36516:SF5">
    <property type="entry name" value="DOMON DOMAIN-CONTAINING PROTEIN"/>
    <property type="match status" value="1"/>
</dbReference>
<name>A0A914WQZ3_9BILA</name>
<evidence type="ECO:0000259" key="1">
    <source>
        <dbReference type="PROSITE" id="PS50836"/>
    </source>
</evidence>
<dbReference type="WBParaSite" id="PSAMB.scaffold4955size21848.g25666.t1">
    <property type="protein sequence ID" value="PSAMB.scaffold4955size21848.g25666.t1"/>
    <property type="gene ID" value="PSAMB.scaffold4955size21848.g25666"/>
</dbReference>
<proteinExistence type="predicted"/>
<keyword evidence="2" id="KW-1185">Reference proteome</keyword>
<dbReference type="PANTHER" id="PTHR36516">
    <property type="entry name" value="PROTEIN CBG04168-RELATED"/>
    <property type="match status" value="1"/>
</dbReference>
<dbReference type="SUPFAM" id="SSF49344">
    <property type="entry name" value="CBD9-like"/>
    <property type="match status" value="1"/>
</dbReference>
<evidence type="ECO:0000313" key="3">
    <source>
        <dbReference type="WBParaSite" id="PSAMB.scaffold4955size21848.g25666.t1"/>
    </source>
</evidence>
<feature type="domain" description="DOMON" evidence="1">
    <location>
        <begin position="160"/>
        <end position="282"/>
    </location>
</feature>
<dbReference type="AlphaFoldDB" id="A0A914WQZ3"/>
<reference evidence="3" key="1">
    <citation type="submission" date="2022-11" db="UniProtKB">
        <authorList>
            <consortium name="WormBaseParasite"/>
        </authorList>
    </citation>
    <scope>IDENTIFICATION</scope>
</reference>